<dbReference type="InterPro" id="IPR003615">
    <property type="entry name" value="HNH_nuc"/>
</dbReference>
<dbReference type="GO" id="GO:0004519">
    <property type="term" value="F:endonuclease activity"/>
    <property type="evidence" value="ECO:0007669"/>
    <property type="project" value="InterPro"/>
</dbReference>
<gene>
    <name evidence="2" type="ORF">BJ994_000356</name>
</gene>
<dbReference type="Pfam" id="PF01844">
    <property type="entry name" value="HNH"/>
    <property type="match status" value="1"/>
</dbReference>
<sequence length="276" mass="30212">MTAVVLTWSPDHRGWPGHYPGAVQRVQETGGLVLQWTIEGLAELPLRSDAWLLGQGDPHRWGVTGHGILTSDPNDGAGDALLELDCLLPFGDGIPIHRLLQAVPEVNWSKPPATQLLPPEYEGPMRTLWSEHVAPASASIDPPSGMLPAQALKRSFVNRFEHDPDATRVAVAHHGSQCRACGFDFEVKYGKRATDLIHVHHVVPAAQLTVSYELDPVADLIPLCPNCHFMAHSRHPHPYSVAELRAMIDDGGHLPGTIVTEQQLRAEAFAQRLAEE</sequence>
<dbReference type="EC" id="3.1.21.-" evidence="2"/>
<feature type="domain" description="HNH" evidence="1">
    <location>
        <begin position="178"/>
        <end position="234"/>
    </location>
</feature>
<protein>
    <submittedName>
        <fullName evidence="2">5-methylcytosine-specific restriction protein A</fullName>
        <ecNumber evidence="2">3.1.21.-</ecNumber>
    </submittedName>
</protein>
<dbReference type="RefSeq" id="WP_167990832.1">
    <property type="nucleotide sequence ID" value="NZ_JAATJL010000001.1"/>
</dbReference>
<dbReference type="GO" id="GO:0016787">
    <property type="term" value="F:hydrolase activity"/>
    <property type="evidence" value="ECO:0007669"/>
    <property type="project" value="UniProtKB-KW"/>
</dbReference>
<evidence type="ECO:0000313" key="3">
    <source>
        <dbReference type="Proteomes" id="UP000547458"/>
    </source>
</evidence>
<evidence type="ECO:0000259" key="1">
    <source>
        <dbReference type="Pfam" id="PF01844"/>
    </source>
</evidence>
<dbReference type="AlphaFoldDB" id="A0A846RHV1"/>
<evidence type="ECO:0000313" key="2">
    <source>
        <dbReference type="EMBL" id="NJC21280.1"/>
    </source>
</evidence>
<comment type="caution">
    <text evidence="2">The sequence shown here is derived from an EMBL/GenBank/DDBJ whole genome shotgun (WGS) entry which is preliminary data.</text>
</comment>
<dbReference type="InterPro" id="IPR002711">
    <property type="entry name" value="HNH"/>
</dbReference>
<keyword evidence="2" id="KW-0378">Hydrolase</keyword>
<accession>A0A846RHV1</accession>
<dbReference type="Proteomes" id="UP000547458">
    <property type="component" value="Unassembled WGS sequence"/>
</dbReference>
<dbReference type="CDD" id="cd00085">
    <property type="entry name" value="HNHc"/>
    <property type="match status" value="1"/>
</dbReference>
<name>A0A846RHV1_9MICC</name>
<dbReference type="GO" id="GO:0008270">
    <property type="term" value="F:zinc ion binding"/>
    <property type="evidence" value="ECO:0007669"/>
    <property type="project" value="InterPro"/>
</dbReference>
<proteinExistence type="predicted"/>
<dbReference type="GO" id="GO:0003676">
    <property type="term" value="F:nucleic acid binding"/>
    <property type="evidence" value="ECO:0007669"/>
    <property type="project" value="InterPro"/>
</dbReference>
<dbReference type="EMBL" id="JAATJL010000001">
    <property type="protein sequence ID" value="NJC21280.1"/>
    <property type="molecule type" value="Genomic_DNA"/>
</dbReference>
<organism evidence="2 3">
    <name type="scientific">Arthrobacter pigmenti</name>
    <dbReference type="NCBI Taxonomy" id="271432"/>
    <lineage>
        <taxon>Bacteria</taxon>
        <taxon>Bacillati</taxon>
        <taxon>Actinomycetota</taxon>
        <taxon>Actinomycetes</taxon>
        <taxon>Micrococcales</taxon>
        <taxon>Micrococcaceae</taxon>
        <taxon>Arthrobacter</taxon>
    </lineage>
</organism>
<reference evidence="2 3" key="1">
    <citation type="submission" date="2020-03" db="EMBL/GenBank/DDBJ databases">
        <title>Sequencing the genomes of 1000 actinobacteria strains.</title>
        <authorList>
            <person name="Klenk H.-P."/>
        </authorList>
    </citation>
    <scope>NUCLEOTIDE SEQUENCE [LARGE SCALE GENOMIC DNA]</scope>
    <source>
        <strain evidence="2 3">DSM 16403</strain>
    </source>
</reference>
<keyword evidence="3" id="KW-1185">Reference proteome</keyword>